<keyword evidence="7" id="KW-0408">Iron</keyword>
<organism evidence="9 10">
    <name type="scientific">Hohenbuehelia grisea</name>
    <dbReference type="NCBI Taxonomy" id="104357"/>
    <lineage>
        <taxon>Eukaryota</taxon>
        <taxon>Fungi</taxon>
        <taxon>Dikarya</taxon>
        <taxon>Basidiomycota</taxon>
        <taxon>Agaricomycotina</taxon>
        <taxon>Agaricomycetes</taxon>
        <taxon>Agaricomycetidae</taxon>
        <taxon>Agaricales</taxon>
        <taxon>Pleurotineae</taxon>
        <taxon>Pleurotaceae</taxon>
        <taxon>Hohenbuehelia</taxon>
    </lineage>
</organism>
<dbReference type="InterPro" id="IPR050364">
    <property type="entry name" value="Cytochrome_P450_fung"/>
</dbReference>
<dbReference type="Proteomes" id="UP001556367">
    <property type="component" value="Unassembled WGS sequence"/>
</dbReference>
<comment type="pathway">
    <text evidence="2">Secondary metabolite biosynthesis.</text>
</comment>
<evidence type="ECO:0000256" key="2">
    <source>
        <dbReference type="ARBA" id="ARBA00005179"/>
    </source>
</evidence>
<evidence type="ECO:0008006" key="11">
    <source>
        <dbReference type="Google" id="ProtNLM"/>
    </source>
</evidence>
<evidence type="ECO:0000313" key="9">
    <source>
        <dbReference type="EMBL" id="KAL0958978.1"/>
    </source>
</evidence>
<keyword evidence="8" id="KW-0503">Monooxygenase</keyword>
<dbReference type="PANTHER" id="PTHR46300:SF7">
    <property type="entry name" value="P450, PUTATIVE (EUROFUNG)-RELATED"/>
    <property type="match status" value="1"/>
</dbReference>
<comment type="caution">
    <text evidence="9">The sequence shown here is derived from an EMBL/GenBank/DDBJ whole genome shotgun (WGS) entry which is preliminary data.</text>
</comment>
<evidence type="ECO:0000256" key="4">
    <source>
        <dbReference type="ARBA" id="ARBA00022617"/>
    </source>
</evidence>
<dbReference type="PANTHER" id="PTHR46300">
    <property type="entry name" value="P450, PUTATIVE (EUROFUNG)-RELATED-RELATED"/>
    <property type="match status" value="1"/>
</dbReference>
<dbReference type="InterPro" id="IPR001128">
    <property type="entry name" value="Cyt_P450"/>
</dbReference>
<sequence length="412" mass="46331">MNSSFMEGTSIPNPDGGYASGLKLAALFAMSAILASWGILNKLRARSPLPPGPKGYPFIGSVLSMPNVRPWLVYDSWFKEYNSDIISFNVMGQTIVLLGSASRCVDVFDKRSANYSDRPRFTMILELMKWDINFGFLPYGSWWKRHRKLFTQHFHPNVVSKYRPVQLREARMFMRRLLDGPDAFMHHIRHTFAAMIMDVSYGIRVSEKNDSYIRTAEEAFATLNEATVPGTFLVDLFPLLKYVPSWMPGAWFKRHAAYAAQVNTIMAEKPWDAVKAALKAGTARPSVAASMLENLPVDDSRKEEELIALNCAAVSYAGGADTTVSTVQSFFLAMAKFPEVQRKVQAELDAIVGDRFPVFEDREQMPYVEATMMEAMRWQNVTPLAVSHACSADDEYDGHFIPKGSIIVGCTW</sequence>
<gene>
    <name evidence="9" type="ORF">HGRIS_014291</name>
</gene>
<dbReference type="CDD" id="cd11065">
    <property type="entry name" value="CYP64-like"/>
    <property type="match status" value="1"/>
</dbReference>
<keyword evidence="5" id="KW-0479">Metal-binding</keyword>
<evidence type="ECO:0000256" key="5">
    <source>
        <dbReference type="ARBA" id="ARBA00022723"/>
    </source>
</evidence>
<evidence type="ECO:0000313" key="10">
    <source>
        <dbReference type="Proteomes" id="UP001556367"/>
    </source>
</evidence>
<comment type="cofactor">
    <cofactor evidence="1">
        <name>heme</name>
        <dbReference type="ChEBI" id="CHEBI:30413"/>
    </cofactor>
</comment>
<comment type="similarity">
    <text evidence="3">Belongs to the cytochrome P450 family.</text>
</comment>
<proteinExistence type="inferred from homology"/>
<keyword evidence="6" id="KW-0560">Oxidoreductase</keyword>
<dbReference type="InterPro" id="IPR036396">
    <property type="entry name" value="Cyt_P450_sf"/>
</dbReference>
<keyword evidence="4" id="KW-0349">Heme</keyword>
<evidence type="ECO:0000256" key="1">
    <source>
        <dbReference type="ARBA" id="ARBA00001971"/>
    </source>
</evidence>
<dbReference type="Gene3D" id="1.10.630.10">
    <property type="entry name" value="Cytochrome P450"/>
    <property type="match status" value="1"/>
</dbReference>
<accession>A0ABR3JV32</accession>
<name>A0ABR3JV32_9AGAR</name>
<keyword evidence="10" id="KW-1185">Reference proteome</keyword>
<evidence type="ECO:0000256" key="6">
    <source>
        <dbReference type="ARBA" id="ARBA00023002"/>
    </source>
</evidence>
<dbReference type="SUPFAM" id="SSF48264">
    <property type="entry name" value="Cytochrome P450"/>
    <property type="match status" value="1"/>
</dbReference>
<dbReference type="InterPro" id="IPR002401">
    <property type="entry name" value="Cyt_P450_E_grp-I"/>
</dbReference>
<dbReference type="Pfam" id="PF00067">
    <property type="entry name" value="p450"/>
    <property type="match status" value="1"/>
</dbReference>
<dbReference type="PRINTS" id="PR00463">
    <property type="entry name" value="EP450I"/>
</dbReference>
<reference evidence="10" key="1">
    <citation type="submission" date="2024-06" db="EMBL/GenBank/DDBJ databases">
        <title>Multi-omics analyses provide insights into the biosynthesis of the anticancer antibiotic pleurotin in Hohenbuehelia grisea.</title>
        <authorList>
            <person name="Weaver J.A."/>
            <person name="Alberti F."/>
        </authorList>
    </citation>
    <scope>NUCLEOTIDE SEQUENCE [LARGE SCALE GENOMIC DNA]</scope>
    <source>
        <strain evidence="10">T-177</strain>
    </source>
</reference>
<protein>
    <recommendedName>
        <fullName evidence="11">Cytochrome P450</fullName>
    </recommendedName>
</protein>
<dbReference type="EMBL" id="JASNQZ010000003">
    <property type="protein sequence ID" value="KAL0958978.1"/>
    <property type="molecule type" value="Genomic_DNA"/>
</dbReference>
<evidence type="ECO:0000256" key="7">
    <source>
        <dbReference type="ARBA" id="ARBA00023004"/>
    </source>
</evidence>
<evidence type="ECO:0000256" key="8">
    <source>
        <dbReference type="ARBA" id="ARBA00023033"/>
    </source>
</evidence>
<evidence type="ECO:0000256" key="3">
    <source>
        <dbReference type="ARBA" id="ARBA00010617"/>
    </source>
</evidence>